<dbReference type="GO" id="GO:0010181">
    <property type="term" value="F:FMN binding"/>
    <property type="evidence" value="ECO:0007669"/>
    <property type="project" value="InterPro"/>
</dbReference>
<dbReference type="InterPro" id="IPR001155">
    <property type="entry name" value="OxRdtase_FMN_N"/>
</dbReference>
<evidence type="ECO:0000259" key="5">
    <source>
        <dbReference type="Pfam" id="PF00724"/>
    </source>
</evidence>
<reference evidence="6 7" key="1">
    <citation type="submission" date="2023-08" db="EMBL/GenBank/DDBJ databases">
        <title>Black Yeasts Isolated from many extreme environments.</title>
        <authorList>
            <person name="Coleine C."/>
            <person name="Stajich J.E."/>
            <person name="Selbmann L."/>
        </authorList>
    </citation>
    <scope>NUCLEOTIDE SEQUENCE [LARGE SCALE GENOMIC DNA]</scope>
    <source>
        <strain evidence="6 7">CCFEE 5792</strain>
    </source>
</reference>
<name>A0AAV9N6Q1_9EURO</name>
<evidence type="ECO:0000256" key="1">
    <source>
        <dbReference type="ARBA" id="ARBA00005979"/>
    </source>
</evidence>
<gene>
    <name evidence="6" type="ORF">LTR84_005779</name>
</gene>
<accession>A0AAV9N6Q1</accession>
<organism evidence="6 7">
    <name type="scientific">Exophiala bonariae</name>
    <dbReference type="NCBI Taxonomy" id="1690606"/>
    <lineage>
        <taxon>Eukaryota</taxon>
        <taxon>Fungi</taxon>
        <taxon>Dikarya</taxon>
        <taxon>Ascomycota</taxon>
        <taxon>Pezizomycotina</taxon>
        <taxon>Eurotiomycetes</taxon>
        <taxon>Chaetothyriomycetidae</taxon>
        <taxon>Chaetothyriales</taxon>
        <taxon>Herpotrichiellaceae</taxon>
        <taxon>Exophiala</taxon>
    </lineage>
</organism>
<comment type="similarity">
    <text evidence="1">Belongs to the NADH:flavin oxidoreductase/NADH oxidase family.</text>
</comment>
<dbReference type="CDD" id="cd04733">
    <property type="entry name" value="OYE_like_2_FMN"/>
    <property type="match status" value="1"/>
</dbReference>
<keyword evidence="3" id="KW-0288">FMN</keyword>
<comment type="caution">
    <text evidence="6">The sequence shown here is derived from an EMBL/GenBank/DDBJ whole genome shotgun (WGS) entry which is preliminary data.</text>
</comment>
<evidence type="ECO:0000256" key="2">
    <source>
        <dbReference type="ARBA" id="ARBA00022630"/>
    </source>
</evidence>
<dbReference type="AlphaFoldDB" id="A0AAV9N6Q1"/>
<evidence type="ECO:0000256" key="3">
    <source>
        <dbReference type="ARBA" id="ARBA00022643"/>
    </source>
</evidence>
<dbReference type="GeneID" id="89973954"/>
<keyword evidence="2" id="KW-0285">Flavoprotein</keyword>
<dbReference type="RefSeq" id="XP_064704047.1">
    <property type="nucleotide sequence ID" value="XM_064849344.1"/>
</dbReference>
<dbReference type="Gene3D" id="3.20.20.70">
    <property type="entry name" value="Aldolase class I"/>
    <property type="match status" value="1"/>
</dbReference>
<sequence length="456" mass="50289">MVSSPLRYEGSSVSAAPLLQEMTFPFSNRTVKNRFLKAAMTERLASWDPVELETRGVPSEDLVNLYRRWGQGGFGTILTGNIMIDPINLESAGNMITPIQPSDLSARANAYKKLALAAKSDGSLVIGQISHPGRQVEDRLQKDPVSASDIHLDKEIWGMKFARPHAASKDEIKGLVDAFSNAAYFLWKSGFDGVELHGAHGYLLSQFLSQKTNNRADEYGGSLENRSRIIKEISLAIRERIPVSEGFVLGIKLNSVEFQDGGFTVDECAELCRILETELLFDFVELSGGTYEDSAFEHKRESTKKREAFFLEFADSISPSLTKTKIFVTGGFKTIAAMVKALDTVDGVGLGRPACAEPDFPKNVSIGAIKTGVVRQALDDYDYGLTETVAGTQMRQIAKGQIPMDMTDASNVRAFKQSMEKWEKSLADDVHSMLVYGYVDVEGIELRPYNPSSPRL</sequence>
<dbReference type="SUPFAM" id="SSF51395">
    <property type="entry name" value="FMN-linked oxidoreductases"/>
    <property type="match status" value="1"/>
</dbReference>
<keyword evidence="7" id="KW-1185">Reference proteome</keyword>
<dbReference type="PANTHER" id="PTHR43656:SF5">
    <property type="entry name" value="NADH:FLAVIN OXIDOREDUCTASE_NADH OXIDASE N-TERMINAL DOMAIN-CONTAINING PROTEIN"/>
    <property type="match status" value="1"/>
</dbReference>
<feature type="domain" description="NADH:flavin oxidoreductase/NADH oxidase N-terminal" evidence="5">
    <location>
        <begin position="26"/>
        <end position="365"/>
    </location>
</feature>
<dbReference type="EMBL" id="JAVRRD010000021">
    <property type="protein sequence ID" value="KAK5048688.1"/>
    <property type="molecule type" value="Genomic_DNA"/>
</dbReference>
<protein>
    <recommendedName>
        <fullName evidence="5">NADH:flavin oxidoreductase/NADH oxidase N-terminal domain-containing protein</fullName>
    </recommendedName>
</protein>
<evidence type="ECO:0000313" key="7">
    <source>
        <dbReference type="Proteomes" id="UP001358417"/>
    </source>
</evidence>
<dbReference type="GO" id="GO:0016491">
    <property type="term" value="F:oxidoreductase activity"/>
    <property type="evidence" value="ECO:0007669"/>
    <property type="project" value="UniProtKB-KW"/>
</dbReference>
<dbReference type="PANTHER" id="PTHR43656">
    <property type="entry name" value="BINDING OXIDOREDUCTASE, PUTATIVE (AFU_ORTHOLOGUE AFUA_2G08260)-RELATED"/>
    <property type="match status" value="1"/>
</dbReference>
<dbReference type="InterPro" id="IPR051799">
    <property type="entry name" value="NADH_flavin_oxidoreductase"/>
</dbReference>
<proteinExistence type="inferred from homology"/>
<evidence type="ECO:0000313" key="6">
    <source>
        <dbReference type="EMBL" id="KAK5048688.1"/>
    </source>
</evidence>
<dbReference type="InterPro" id="IPR013785">
    <property type="entry name" value="Aldolase_TIM"/>
</dbReference>
<evidence type="ECO:0000256" key="4">
    <source>
        <dbReference type="ARBA" id="ARBA00023002"/>
    </source>
</evidence>
<dbReference type="Pfam" id="PF00724">
    <property type="entry name" value="Oxidored_FMN"/>
    <property type="match status" value="1"/>
</dbReference>
<dbReference type="Proteomes" id="UP001358417">
    <property type="component" value="Unassembled WGS sequence"/>
</dbReference>
<keyword evidence="4" id="KW-0560">Oxidoreductase</keyword>